<proteinExistence type="predicted"/>
<name>A0ABQ9XX71_9EUKA</name>
<accession>A0ABQ9XX71</accession>
<feature type="region of interest" description="Disordered" evidence="1">
    <location>
        <begin position="38"/>
        <end position="144"/>
    </location>
</feature>
<feature type="compositionally biased region" description="Basic and acidic residues" evidence="1">
    <location>
        <begin position="38"/>
        <end position="81"/>
    </location>
</feature>
<comment type="caution">
    <text evidence="2">The sequence shown here is derived from an EMBL/GenBank/DDBJ whole genome shotgun (WGS) entry which is preliminary data.</text>
</comment>
<dbReference type="CDD" id="cd22265">
    <property type="entry name" value="UDM1_RNF168"/>
    <property type="match status" value="1"/>
</dbReference>
<organism evidence="2 3">
    <name type="scientific">Blattamonas nauphoetae</name>
    <dbReference type="NCBI Taxonomy" id="2049346"/>
    <lineage>
        <taxon>Eukaryota</taxon>
        <taxon>Metamonada</taxon>
        <taxon>Preaxostyla</taxon>
        <taxon>Oxymonadida</taxon>
        <taxon>Blattamonas</taxon>
    </lineage>
</organism>
<sequence length="470" mass="52821">MNVFEDEIAKLEILRKKQEEEQKRAEEALMRRQAIERERDAAKKAQLELEAAQKEEEERQKALEAERAAELRRQQLLEQDRQQQSQAPVPSDAPAPPSAAPAVPSAPPAAVEVVEAEPAPRPKARGRVEEERDENGLTATDRAKLEAIRAKQKAILQQGQAAMARASADPADRLNFMLNDAKEKYSSDGWIAEAQSKHPQTHISLEDKDKFRDELLVIGQGQKSVTNPNRPVPQNDRDLKEPLPMSQLTATFHGITKKCDSDLGRLNFTVHPVPNAFSSKLQGGCEFNCYLWSDYGGSYEGEIQDNVDGTYTCSVPVHHHLDEVFVYQLVRVNKHETTRSHIVGSPFGVYWPIDKRYNECVEPFLLLESSVVNPDSHSYDMMLVVWFQKMDKTIVNKPGENVSLKIIDRDDNESTLPLTDLGKGAYTAHLKVTKEMTYHAYPVWNGKDCTKQCIELSVSSYGVQSFASPG</sequence>
<evidence type="ECO:0000256" key="1">
    <source>
        <dbReference type="SAM" id="MobiDB-lite"/>
    </source>
</evidence>
<feature type="compositionally biased region" description="Low complexity" evidence="1">
    <location>
        <begin position="108"/>
        <end position="117"/>
    </location>
</feature>
<dbReference type="EMBL" id="JARBJD010000059">
    <property type="protein sequence ID" value="KAK2956086.1"/>
    <property type="molecule type" value="Genomic_DNA"/>
</dbReference>
<protein>
    <submittedName>
        <fullName evidence="2">Uncharacterized protein</fullName>
    </submittedName>
</protein>
<gene>
    <name evidence="2" type="ORF">BLNAU_8866</name>
</gene>
<keyword evidence="3" id="KW-1185">Reference proteome</keyword>
<evidence type="ECO:0000313" key="2">
    <source>
        <dbReference type="EMBL" id="KAK2956086.1"/>
    </source>
</evidence>
<evidence type="ECO:0000313" key="3">
    <source>
        <dbReference type="Proteomes" id="UP001281761"/>
    </source>
</evidence>
<feature type="compositionally biased region" description="Pro residues" evidence="1">
    <location>
        <begin position="91"/>
        <end position="107"/>
    </location>
</feature>
<reference evidence="2 3" key="1">
    <citation type="journal article" date="2022" name="bioRxiv">
        <title>Genomics of Preaxostyla Flagellates Illuminates Evolutionary Transitions and the Path Towards Mitochondrial Loss.</title>
        <authorList>
            <person name="Novak L.V.F."/>
            <person name="Treitli S.C."/>
            <person name="Pyrih J."/>
            <person name="Halakuc P."/>
            <person name="Pipaliya S.V."/>
            <person name="Vacek V."/>
            <person name="Brzon O."/>
            <person name="Soukal P."/>
            <person name="Eme L."/>
            <person name="Dacks J.B."/>
            <person name="Karnkowska A."/>
            <person name="Elias M."/>
            <person name="Hampl V."/>
        </authorList>
    </citation>
    <scope>NUCLEOTIDE SEQUENCE [LARGE SCALE GENOMIC DNA]</scope>
    <source>
        <strain evidence="2">NAU3</strain>
        <tissue evidence="2">Gut</tissue>
    </source>
</reference>
<dbReference type="Proteomes" id="UP001281761">
    <property type="component" value="Unassembled WGS sequence"/>
</dbReference>